<dbReference type="PANTHER" id="PTHR31744">
    <property type="entry name" value="PROTEIN CUP-SHAPED COTYLEDON 2-RELATED"/>
    <property type="match status" value="1"/>
</dbReference>
<feature type="compositionally biased region" description="Polar residues" evidence="6">
    <location>
        <begin position="273"/>
        <end position="282"/>
    </location>
</feature>
<dbReference type="InterPro" id="IPR036093">
    <property type="entry name" value="NAC_dom_sf"/>
</dbReference>
<evidence type="ECO:0000256" key="5">
    <source>
        <dbReference type="ARBA" id="ARBA00023242"/>
    </source>
</evidence>
<name>A0A9Q1KAE3_9CARY</name>
<proteinExistence type="predicted"/>
<accession>A0A9Q1KAE3</accession>
<dbReference type="Proteomes" id="UP001153076">
    <property type="component" value="Unassembled WGS sequence"/>
</dbReference>
<dbReference type="InterPro" id="IPR003441">
    <property type="entry name" value="NAC-dom"/>
</dbReference>
<reference evidence="8" key="1">
    <citation type="submission" date="2022-04" db="EMBL/GenBank/DDBJ databases">
        <title>Carnegiea gigantea Genome sequencing and assembly v2.</title>
        <authorList>
            <person name="Copetti D."/>
            <person name="Sanderson M.J."/>
            <person name="Burquez A."/>
            <person name="Wojciechowski M.F."/>
        </authorList>
    </citation>
    <scope>NUCLEOTIDE SEQUENCE</scope>
    <source>
        <strain evidence="8">SGP5-SGP5p</strain>
        <tissue evidence="8">Aerial part</tissue>
    </source>
</reference>
<dbReference type="GO" id="GO:0005634">
    <property type="term" value="C:nucleus"/>
    <property type="evidence" value="ECO:0007669"/>
    <property type="project" value="UniProtKB-SubCell"/>
</dbReference>
<keyword evidence="2" id="KW-0805">Transcription regulation</keyword>
<keyword evidence="3" id="KW-0238">DNA-binding</keyword>
<dbReference type="GO" id="GO:0006355">
    <property type="term" value="P:regulation of DNA-templated transcription"/>
    <property type="evidence" value="ECO:0007669"/>
    <property type="project" value="InterPro"/>
</dbReference>
<keyword evidence="4" id="KW-0804">Transcription</keyword>
<dbReference type="SUPFAM" id="SSF101941">
    <property type="entry name" value="NAC domain"/>
    <property type="match status" value="1"/>
</dbReference>
<dbReference type="Gene3D" id="2.170.150.80">
    <property type="entry name" value="NAC domain"/>
    <property type="match status" value="1"/>
</dbReference>
<gene>
    <name evidence="8" type="ORF">Cgig2_030198</name>
</gene>
<comment type="caution">
    <text evidence="8">The sequence shown here is derived from an EMBL/GenBank/DDBJ whole genome shotgun (WGS) entry which is preliminary data.</text>
</comment>
<dbReference type="Pfam" id="PF02365">
    <property type="entry name" value="NAM"/>
    <property type="match status" value="1"/>
</dbReference>
<evidence type="ECO:0000256" key="2">
    <source>
        <dbReference type="ARBA" id="ARBA00023015"/>
    </source>
</evidence>
<dbReference type="OrthoDB" id="1882472at2759"/>
<organism evidence="8 9">
    <name type="scientific">Carnegiea gigantea</name>
    <dbReference type="NCBI Taxonomy" id="171969"/>
    <lineage>
        <taxon>Eukaryota</taxon>
        <taxon>Viridiplantae</taxon>
        <taxon>Streptophyta</taxon>
        <taxon>Embryophyta</taxon>
        <taxon>Tracheophyta</taxon>
        <taxon>Spermatophyta</taxon>
        <taxon>Magnoliopsida</taxon>
        <taxon>eudicotyledons</taxon>
        <taxon>Gunneridae</taxon>
        <taxon>Pentapetalae</taxon>
        <taxon>Caryophyllales</taxon>
        <taxon>Cactineae</taxon>
        <taxon>Cactaceae</taxon>
        <taxon>Cactoideae</taxon>
        <taxon>Echinocereeae</taxon>
        <taxon>Carnegiea</taxon>
    </lineage>
</organism>
<keyword evidence="9" id="KW-1185">Reference proteome</keyword>
<evidence type="ECO:0000259" key="7">
    <source>
        <dbReference type="PROSITE" id="PS51005"/>
    </source>
</evidence>
<protein>
    <recommendedName>
        <fullName evidence="7">NAC domain-containing protein</fullName>
    </recommendedName>
</protein>
<dbReference type="PROSITE" id="PS51005">
    <property type="entry name" value="NAC"/>
    <property type="match status" value="1"/>
</dbReference>
<evidence type="ECO:0000256" key="3">
    <source>
        <dbReference type="ARBA" id="ARBA00023125"/>
    </source>
</evidence>
<evidence type="ECO:0000256" key="6">
    <source>
        <dbReference type="SAM" id="MobiDB-lite"/>
    </source>
</evidence>
<keyword evidence="5" id="KW-0539">Nucleus</keyword>
<comment type="subcellular location">
    <subcellularLocation>
        <location evidence="1">Nucleus</location>
    </subcellularLocation>
</comment>
<evidence type="ECO:0000313" key="8">
    <source>
        <dbReference type="EMBL" id="KAJ8439263.1"/>
    </source>
</evidence>
<sequence length="332" mass="36634">MGHCEIKGKELLVLDSHTNMDQTLATKSMPPGFRFHPTDEELLMFYLKRKVMGRSLRPQMMSELDIYRFAPWDLPDKSWLRSRDLTWYFFCPRSHKYSHGARTNRSTEGGYWKSTGNDRAVEYRDRPVGKIKTLVFHQGKPPKGERTDWVMHEYRLDDKDLAEKGVSQETYVICKVYKKSGLGPKNGEQYGAPFVEEEWGSDNDESIGTAGGHGVHCGGYCDLVDKQGGGSALINVGTPDSAAAFTPCAEQLTPVSAVVSPAIEPLTPCLDAQNSTTPTTPVALQPTPVGVGSDPDPDPVDEMGEDEVDEMLAVFTAGDSQIDVLIVDSISL</sequence>
<dbReference type="EMBL" id="JAKOGI010000226">
    <property type="protein sequence ID" value="KAJ8439263.1"/>
    <property type="molecule type" value="Genomic_DNA"/>
</dbReference>
<evidence type="ECO:0000313" key="9">
    <source>
        <dbReference type="Proteomes" id="UP001153076"/>
    </source>
</evidence>
<dbReference type="GO" id="GO:0003677">
    <property type="term" value="F:DNA binding"/>
    <property type="evidence" value="ECO:0007669"/>
    <property type="project" value="UniProtKB-KW"/>
</dbReference>
<feature type="region of interest" description="Disordered" evidence="6">
    <location>
        <begin position="273"/>
        <end position="298"/>
    </location>
</feature>
<evidence type="ECO:0000256" key="4">
    <source>
        <dbReference type="ARBA" id="ARBA00023163"/>
    </source>
</evidence>
<dbReference type="PANTHER" id="PTHR31744:SF232">
    <property type="entry name" value="TRANSCRIPTION FACTOR NAM FAMILY"/>
    <property type="match status" value="1"/>
</dbReference>
<feature type="domain" description="NAC" evidence="7">
    <location>
        <begin position="29"/>
        <end position="179"/>
    </location>
</feature>
<evidence type="ECO:0000256" key="1">
    <source>
        <dbReference type="ARBA" id="ARBA00004123"/>
    </source>
</evidence>
<dbReference type="AlphaFoldDB" id="A0A9Q1KAE3"/>
<dbReference type="FunFam" id="2.170.150.80:FF:000002">
    <property type="entry name" value="Nac domain-containing protein 86"/>
    <property type="match status" value="1"/>
</dbReference>